<keyword evidence="2" id="KW-1185">Reference proteome</keyword>
<feature type="non-terminal residue" evidence="1">
    <location>
        <position position="1"/>
    </location>
</feature>
<evidence type="ECO:0000313" key="1">
    <source>
        <dbReference type="EMBL" id="ERK56173.1"/>
    </source>
</evidence>
<comment type="caution">
    <text evidence="1">The sequence shown here is derived from an EMBL/GenBank/DDBJ whole genome shotgun (WGS) entry which is preliminary data.</text>
</comment>
<dbReference type="AlphaFoldDB" id="U2RRJ8"/>
<dbReference type="EMBL" id="ACVN02000162">
    <property type="protein sequence ID" value="ERK56173.1"/>
    <property type="molecule type" value="Genomic_DNA"/>
</dbReference>
<evidence type="ECO:0000313" key="2">
    <source>
        <dbReference type="Proteomes" id="UP000017052"/>
    </source>
</evidence>
<dbReference type="Proteomes" id="UP000017052">
    <property type="component" value="Unassembled WGS sequence"/>
</dbReference>
<sequence length="70" mass="6886">GARASLHGPAGSLSLPVRVEADMVPGVVWAPLNSAGPLAAVLGVRPGSRVRVEAARVAPPPQTVDQGGAA</sequence>
<organism evidence="1 2">
    <name type="scientific">Propionibacterium acidifaciens F0233</name>
    <dbReference type="NCBI Taxonomy" id="553198"/>
    <lineage>
        <taxon>Bacteria</taxon>
        <taxon>Bacillati</taxon>
        <taxon>Actinomycetota</taxon>
        <taxon>Actinomycetes</taxon>
        <taxon>Propionibacteriales</taxon>
        <taxon>Propionibacteriaceae</taxon>
        <taxon>Propionibacterium</taxon>
    </lineage>
</organism>
<gene>
    <name evidence="1" type="ORF">HMPREF0682_0960</name>
</gene>
<protein>
    <submittedName>
        <fullName evidence="1">NADH dehydrogenase subunit G family protein</fullName>
    </submittedName>
</protein>
<name>U2RRJ8_9ACTN</name>
<reference evidence="1" key="1">
    <citation type="submission" date="2013-08" db="EMBL/GenBank/DDBJ databases">
        <authorList>
            <person name="Durkin A.S."/>
            <person name="Haft D.R."/>
            <person name="McCorrison J."/>
            <person name="Torralba M."/>
            <person name="Gillis M."/>
            <person name="Haft D.H."/>
            <person name="Methe B."/>
            <person name="Sutton G."/>
            <person name="Nelson K.E."/>
        </authorList>
    </citation>
    <scope>NUCLEOTIDE SEQUENCE [LARGE SCALE GENOMIC DNA]</scope>
    <source>
        <strain evidence="1">F0233</strain>
    </source>
</reference>
<proteinExistence type="predicted"/>
<dbReference type="RefSeq" id="WP_021797418.1">
    <property type="nucleotide sequence ID" value="NZ_ACVN02000162.1"/>
</dbReference>
<accession>U2RRJ8</accession>